<sequence length="737" mass="82904">MDSETRALRDWYNSYMAADGNRLSENDPLVQDVISDTLDEASIEQRICQYASDMHLVNRLCDGCRDMFENWPFRNYSSSELALKDANNDLDYQCRHARVRIYHTVAIEASARCGCRFCAFLLQLLKDQELLHIFRRIEARLERLGERAETSLSVWVEWAGTETAWLDLPSKMSTYCSSGLACASIICEPSEEADCANENEGIFDIANLWLRTCLESHDSCNSATENHQLPTRLVSIATDPPRVVITADCGDVGGLLKYATLSYCWGSRPFLRLKKHNLPDLKEGKDMNSLPSTFTDAFKVAKKLGISYIWIDSLCIVQDDDDDWRREADLMQHVYSGSYINIAAASATDAYGGCLIKSPYFNDRVQVEVTTEGTRAVKEFSYPGFYQRSILDSRLMTRGWAIQEKLLPPRTIHLGNRGAIWECTRMVMSESCPRTTPTLLGRYLVCGQTSGRYAWSEIVKAYSAANLTKRRDKIPALIGIARAVADFNGGVYVAGLWKQNIEEQLCWHSIGGQNTRKRPLSHGLDWIAPSWSWASIDGLVGFSDDPGIQRYTKVFKADRKLSEPRLPGQPNHGVLYLRCAAIVPGRLRKTAAPGCPDSDFTESATIGLLDGTTLVLPVLIDCREDCQELDDQTIYLIPLSNKKVWRFKPEQGDGGWEYDHLGIVGRKTNHARGEFCRIGVFRLTEPQPMRENDIDFPSPVLWQILDQISTATAEAVCAEVISITSDPKARKYVITLV</sequence>
<dbReference type="PANTHER" id="PTHR33112:SF8">
    <property type="entry name" value="HETEROKARYON INCOMPATIBILITY DOMAIN-CONTAINING PROTEIN"/>
    <property type="match status" value="1"/>
</dbReference>
<dbReference type="Proteomes" id="UP001392437">
    <property type="component" value="Unassembled WGS sequence"/>
</dbReference>
<name>A0AAW0QJP6_9PEZI</name>
<evidence type="ECO:0000313" key="2">
    <source>
        <dbReference type="EMBL" id="KAK8101921.1"/>
    </source>
</evidence>
<dbReference type="InterPro" id="IPR010730">
    <property type="entry name" value="HET"/>
</dbReference>
<organism evidence="2 3">
    <name type="scientific">Apiospora kogelbergensis</name>
    <dbReference type="NCBI Taxonomy" id="1337665"/>
    <lineage>
        <taxon>Eukaryota</taxon>
        <taxon>Fungi</taxon>
        <taxon>Dikarya</taxon>
        <taxon>Ascomycota</taxon>
        <taxon>Pezizomycotina</taxon>
        <taxon>Sordariomycetes</taxon>
        <taxon>Xylariomycetidae</taxon>
        <taxon>Amphisphaeriales</taxon>
        <taxon>Apiosporaceae</taxon>
        <taxon>Apiospora</taxon>
    </lineage>
</organism>
<dbReference type="PANTHER" id="PTHR33112">
    <property type="entry name" value="DOMAIN PROTEIN, PUTATIVE-RELATED"/>
    <property type="match status" value="1"/>
</dbReference>
<accession>A0AAW0QJP6</accession>
<dbReference type="AlphaFoldDB" id="A0AAW0QJP6"/>
<protein>
    <recommendedName>
        <fullName evidence="1">Heterokaryon incompatibility domain-containing protein</fullName>
    </recommendedName>
</protein>
<reference evidence="2 3" key="1">
    <citation type="submission" date="2023-01" db="EMBL/GenBank/DDBJ databases">
        <title>Analysis of 21 Apiospora genomes using comparative genomics revels a genus with tremendous synthesis potential of carbohydrate active enzymes and secondary metabolites.</title>
        <authorList>
            <person name="Sorensen T."/>
        </authorList>
    </citation>
    <scope>NUCLEOTIDE SEQUENCE [LARGE SCALE GENOMIC DNA]</scope>
    <source>
        <strain evidence="2 3">CBS 117206</strain>
    </source>
</reference>
<dbReference type="Pfam" id="PF06985">
    <property type="entry name" value="HET"/>
    <property type="match status" value="1"/>
</dbReference>
<evidence type="ECO:0000313" key="3">
    <source>
        <dbReference type="Proteomes" id="UP001392437"/>
    </source>
</evidence>
<comment type="caution">
    <text evidence="2">The sequence shown here is derived from an EMBL/GenBank/DDBJ whole genome shotgun (WGS) entry which is preliminary data.</text>
</comment>
<proteinExistence type="predicted"/>
<evidence type="ECO:0000259" key="1">
    <source>
        <dbReference type="Pfam" id="PF06985"/>
    </source>
</evidence>
<gene>
    <name evidence="2" type="ORF">PG999_012295</name>
</gene>
<dbReference type="EMBL" id="JAQQWP010000009">
    <property type="protein sequence ID" value="KAK8101921.1"/>
    <property type="molecule type" value="Genomic_DNA"/>
</dbReference>
<keyword evidence="3" id="KW-1185">Reference proteome</keyword>
<feature type="domain" description="Heterokaryon incompatibility" evidence="1">
    <location>
        <begin position="258"/>
        <end position="404"/>
    </location>
</feature>